<feature type="region of interest" description="Disordered" evidence="7">
    <location>
        <begin position="1"/>
        <end position="78"/>
    </location>
</feature>
<evidence type="ECO:0000256" key="3">
    <source>
        <dbReference type="ARBA" id="ARBA00022722"/>
    </source>
</evidence>
<evidence type="ECO:0000256" key="2">
    <source>
        <dbReference type="ARBA" id="ARBA00006357"/>
    </source>
</evidence>
<keyword evidence="3" id="KW-0540">Nuclease</keyword>
<name>K1V8A2_TRIAC</name>
<dbReference type="STRING" id="1220162.K1V8A2"/>
<evidence type="ECO:0000313" key="8">
    <source>
        <dbReference type="EMBL" id="EKD00170.1"/>
    </source>
</evidence>
<keyword evidence="6" id="KW-0539">Nucleus</keyword>
<dbReference type="PANTHER" id="PTHR12801">
    <property type="entry name" value="RNA EXONUCLEASE REXO1 / RECO3 FAMILY MEMBER-RELATED"/>
    <property type="match status" value="1"/>
</dbReference>
<protein>
    <submittedName>
        <fullName evidence="8">3'-5' exonuclease</fullName>
    </submittedName>
</protein>
<accession>K1V8A2</accession>
<comment type="subcellular location">
    <subcellularLocation>
        <location evidence="1">Nucleus</location>
    </subcellularLocation>
</comment>
<keyword evidence="4" id="KW-0378">Hydrolase</keyword>
<feature type="compositionally biased region" description="Polar residues" evidence="7">
    <location>
        <begin position="42"/>
        <end position="68"/>
    </location>
</feature>
<dbReference type="eggNOG" id="KOG2248">
    <property type="taxonomic scope" value="Eukaryota"/>
</dbReference>
<dbReference type="Proteomes" id="UP000006757">
    <property type="component" value="Unassembled WGS sequence"/>
</dbReference>
<comment type="caution">
    <text evidence="8">The sequence shown here is derived from an EMBL/GenBank/DDBJ whole genome shotgun (WGS) entry which is preliminary data.</text>
</comment>
<dbReference type="AlphaFoldDB" id="K1V8A2"/>
<dbReference type="GO" id="GO:0005634">
    <property type="term" value="C:nucleus"/>
    <property type="evidence" value="ECO:0007669"/>
    <property type="project" value="UniProtKB-SubCell"/>
</dbReference>
<keyword evidence="5 8" id="KW-0269">Exonuclease</keyword>
<comment type="similarity">
    <text evidence="2">Belongs to the REXO1/REXO3 family.</text>
</comment>
<keyword evidence="9" id="KW-1185">Reference proteome</keyword>
<dbReference type="HOGENOM" id="CLU_855782_0_0_1"/>
<dbReference type="EMBL" id="AMBO01000346">
    <property type="protein sequence ID" value="EKD00170.1"/>
    <property type="molecule type" value="Genomic_DNA"/>
</dbReference>
<organism evidence="8 9">
    <name type="scientific">Trichosporon asahii var. asahii (strain CBS 8904)</name>
    <name type="common">Yeast</name>
    <dbReference type="NCBI Taxonomy" id="1220162"/>
    <lineage>
        <taxon>Eukaryota</taxon>
        <taxon>Fungi</taxon>
        <taxon>Dikarya</taxon>
        <taxon>Basidiomycota</taxon>
        <taxon>Agaricomycotina</taxon>
        <taxon>Tremellomycetes</taxon>
        <taxon>Trichosporonales</taxon>
        <taxon>Trichosporonaceae</taxon>
        <taxon>Trichosporon</taxon>
    </lineage>
</organism>
<evidence type="ECO:0000256" key="5">
    <source>
        <dbReference type="ARBA" id="ARBA00022839"/>
    </source>
</evidence>
<feature type="region of interest" description="Disordered" evidence="7">
    <location>
        <begin position="175"/>
        <end position="195"/>
    </location>
</feature>
<evidence type="ECO:0000256" key="4">
    <source>
        <dbReference type="ARBA" id="ARBA00022801"/>
    </source>
</evidence>
<dbReference type="InParanoid" id="K1V8A2"/>
<gene>
    <name evidence="8" type="ORF">A1Q2_05513</name>
</gene>
<reference evidence="8 9" key="1">
    <citation type="journal article" date="2012" name="Eukaryot. Cell">
        <title>Genome sequence of the Trichosporon asahii environmental strain CBS 8904.</title>
        <authorList>
            <person name="Yang R.Y."/>
            <person name="Li H.T."/>
            <person name="Zhu H."/>
            <person name="Zhou G.P."/>
            <person name="Wang M."/>
            <person name="Wang L."/>
        </authorList>
    </citation>
    <scope>NUCLEOTIDE SEQUENCE [LARGE SCALE GENOMIC DNA]</scope>
    <source>
        <strain evidence="8 9">CBS 8904</strain>
    </source>
</reference>
<dbReference type="InterPro" id="IPR047021">
    <property type="entry name" value="REXO1/3/4-like"/>
</dbReference>
<proteinExistence type="inferred from homology"/>
<feature type="compositionally biased region" description="Polar residues" evidence="7">
    <location>
        <begin position="1"/>
        <end position="13"/>
    </location>
</feature>
<evidence type="ECO:0000313" key="9">
    <source>
        <dbReference type="Proteomes" id="UP000006757"/>
    </source>
</evidence>
<dbReference type="PANTHER" id="PTHR12801:SF115">
    <property type="entry name" value="FI18136P1-RELATED"/>
    <property type="match status" value="1"/>
</dbReference>
<dbReference type="OrthoDB" id="8191639at2759"/>
<evidence type="ECO:0000256" key="7">
    <source>
        <dbReference type="SAM" id="MobiDB-lite"/>
    </source>
</evidence>
<dbReference type="GO" id="GO:0004527">
    <property type="term" value="F:exonuclease activity"/>
    <property type="evidence" value="ECO:0007669"/>
    <property type="project" value="UniProtKB-KW"/>
</dbReference>
<evidence type="ECO:0000256" key="6">
    <source>
        <dbReference type="ARBA" id="ARBA00023242"/>
    </source>
</evidence>
<evidence type="ECO:0000256" key="1">
    <source>
        <dbReference type="ARBA" id="ARBA00004123"/>
    </source>
</evidence>
<sequence>MFTNLSLSSSKPNVTVEDRSAKRSRPTVAASTSMPWEAPTVAATTPQPLRNRQPSTGFITKPANSSSALPAYSDISKSNPNLARESAIEQEREISETSSNLKVYKSAIHHAAVQISRRPKPDSVSHTSIGTVKESKAATEAAAVAKASQLSIAKLRQYCLNEKDFSKWGYPDPSNPELQHPTNRIPPGGSEGTKQTCDRCKVEFVVDPSPLEDCRFHSGRVAPERVEGRRKWIYSCCKMERGTAGCQEGHHVFSDREDDVKLSARIPFRYAKDLRADRKWGQYLDVLGLDCEMIYTTDGSALARATFVDDCGRVVLDEHVRQKSAVL</sequence>